<feature type="domain" description="Response regulatory" evidence="2">
    <location>
        <begin position="12"/>
        <end position="131"/>
    </location>
</feature>
<dbReference type="InterPro" id="IPR001789">
    <property type="entry name" value="Sig_transdc_resp-reg_receiver"/>
</dbReference>
<gene>
    <name evidence="3" type="ORF">A6A40_04120</name>
</gene>
<dbReference type="SUPFAM" id="SSF52172">
    <property type="entry name" value="CheY-like"/>
    <property type="match status" value="1"/>
</dbReference>
<evidence type="ECO:0000313" key="3">
    <source>
        <dbReference type="EMBL" id="ANC91150.1"/>
    </source>
</evidence>
<dbReference type="PANTHER" id="PTHR43228:SF1">
    <property type="entry name" value="TWO-COMPONENT RESPONSE REGULATOR ARR22"/>
    <property type="match status" value="1"/>
</dbReference>
<dbReference type="Gene3D" id="3.40.50.2300">
    <property type="match status" value="1"/>
</dbReference>
<dbReference type="Proteomes" id="UP000077405">
    <property type="component" value="Chromosome"/>
</dbReference>
<dbReference type="EMBL" id="CP015285">
    <property type="protein sequence ID" value="ANC91150.1"/>
    <property type="molecule type" value="Genomic_DNA"/>
</dbReference>
<reference evidence="3 4" key="1">
    <citation type="journal article" date="2013" name="Int. J. Syst. Evol. Microbiol.">
        <title>Azospirillum humicireducens sp. nov., a nitrogen-fixing bacterium isolated from a microbial fuel cell.</title>
        <authorList>
            <person name="Zhou S."/>
            <person name="Han L."/>
            <person name="Wang Y."/>
            <person name="Yang G."/>
            <person name="Zhuang L."/>
            <person name="Hu P."/>
        </authorList>
    </citation>
    <scope>NUCLEOTIDE SEQUENCE [LARGE SCALE GENOMIC DNA]</scope>
    <source>
        <strain evidence="3 4">SgZ-5</strain>
    </source>
</reference>
<organism evidence="3 4">
    <name type="scientific">Azospirillum humicireducens</name>
    <dbReference type="NCBI Taxonomy" id="1226968"/>
    <lineage>
        <taxon>Bacteria</taxon>
        <taxon>Pseudomonadati</taxon>
        <taxon>Pseudomonadota</taxon>
        <taxon>Alphaproteobacteria</taxon>
        <taxon>Rhodospirillales</taxon>
        <taxon>Azospirillaceae</taxon>
        <taxon>Azospirillum</taxon>
    </lineage>
</organism>
<dbReference type="RefSeq" id="WP_063634238.1">
    <property type="nucleotide sequence ID" value="NZ_CP015285.1"/>
</dbReference>
<dbReference type="InterPro" id="IPR052048">
    <property type="entry name" value="ST_Response_Regulator"/>
</dbReference>
<dbReference type="SMART" id="SM00448">
    <property type="entry name" value="REC"/>
    <property type="match status" value="1"/>
</dbReference>
<keyword evidence="4" id="KW-1185">Reference proteome</keyword>
<dbReference type="AlphaFoldDB" id="A0A160JED9"/>
<dbReference type="GO" id="GO:0000160">
    <property type="term" value="P:phosphorelay signal transduction system"/>
    <property type="evidence" value="ECO:0007669"/>
    <property type="project" value="InterPro"/>
</dbReference>
<name>A0A160JED9_9PROT</name>
<dbReference type="InterPro" id="IPR011006">
    <property type="entry name" value="CheY-like_superfamily"/>
</dbReference>
<dbReference type="PROSITE" id="PS50110">
    <property type="entry name" value="RESPONSE_REGULATORY"/>
    <property type="match status" value="1"/>
</dbReference>
<dbReference type="PANTHER" id="PTHR43228">
    <property type="entry name" value="TWO-COMPONENT RESPONSE REGULATOR"/>
    <property type="match status" value="1"/>
</dbReference>
<sequence>MDKQTVDYSRYRILVVEDQPFVRRTIVQILGQIGFRDVAEADNGESAMYECIRVNPDLIVCDIDMKPVTGLQFLAHLRASTEAANPRAPVVFLTNHTESEIVKQAMALGVNGFVVKPPSYAALKERMDRLLGGR</sequence>
<keyword evidence="1" id="KW-0597">Phosphoprotein</keyword>
<proteinExistence type="predicted"/>
<feature type="modified residue" description="4-aspartylphosphate" evidence="1">
    <location>
        <position position="62"/>
    </location>
</feature>
<dbReference type="STRING" id="1226968.A6A40_04120"/>
<accession>A0A160JED9</accession>
<dbReference type="Pfam" id="PF00072">
    <property type="entry name" value="Response_reg"/>
    <property type="match status" value="1"/>
</dbReference>
<protein>
    <submittedName>
        <fullName evidence="3">Response regulator</fullName>
    </submittedName>
</protein>
<evidence type="ECO:0000256" key="1">
    <source>
        <dbReference type="PROSITE-ProRule" id="PRU00169"/>
    </source>
</evidence>
<evidence type="ECO:0000259" key="2">
    <source>
        <dbReference type="PROSITE" id="PS50110"/>
    </source>
</evidence>
<evidence type="ECO:0000313" key="4">
    <source>
        <dbReference type="Proteomes" id="UP000077405"/>
    </source>
</evidence>
<dbReference type="KEGG" id="ahu:A6A40_04120"/>
<dbReference type="OrthoDB" id="9786548at2"/>